<evidence type="ECO:0000256" key="7">
    <source>
        <dbReference type="ARBA" id="ARBA00023136"/>
    </source>
</evidence>
<dbReference type="PROSITE" id="PS00674">
    <property type="entry name" value="AAA"/>
    <property type="match status" value="1"/>
</dbReference>
<dbReference type="SMART" id="SM00382">
    <property type="entry name" value="AAA"/>
    <property type="match status" value="2"/>
</dbReference>
<dbReference type="Proteomes" id="UP001497644">
    <property type="component" value="Chromosome 8"/>
</dbReference>
<dbReference type="EMBL" id="OZ034831">
    <property type="protein sequence ID" value="CAL1687901.1"/>
    <property type="molecule type" value="Genomic_DNA"/>
</dbReference>
<protein>
    <recommendedName>
        <fullName evidence="8">Peroxisomal ATPase PEX6</fullName>
    </recommendedName>
    <alternativeName>
        <fullName evidence="9">Peroxin-6</fullName>
    </alternativeName>
</protein>
<dbReference type="InterPro" id="IPR050168">
    <property type="entry name" value="AAA_ATPase_domain"/>
</dbReference>
<feature type="domain" description="AAA+ ATPase" evidence="11">
    <location>
        <begin position="305"/>
        <end position="441"/>
    </location>
</feature>
<dbReference type="GO" id="GO:0016887">
    <property type="term" value="F:ATP hydrolysis activity"/>
    <property type="evidence" value="ECO:0007669"/>
    <property type="project" value="InterPro"/>
</dbReference>
<dbReference type="Pfam" id="PF00004">
    <property type="entry name" value="AAA"/>
    <property type="match status" value="2"/>
</dbReference>
<dbReference type="PANTHER" id="PTHR23077">
    <property type="entry name" value="AAA-FAMILY ATPASE"/>
    <property type="match status" value="1"/>
</dbReference>
<evidence type="ECO:0000256" key="4">
    <source>
        <dbReference type="ARBA" id="ARBA00022741"/>
    </source>
</evidence>
<name>A0AAV2P7K8_9HYME</name>
<evidence type="ECO:0000256" key="3">
    <source>
        <dbReference type="ARBA" id="ARBA00022593"/>
    </source>
</evidence>
<dbReference type="InterPro" id="IPR003960">
    <property type="entry name" value="ATPase_AAA_CS"/>
</dbReference>
<evidence type="ECO:0000256" key="8">
    <source>
        <dbReference type="ARBA" id="ARBA00034811"/>
    </source>
</evidence>
<keyword evidence="5" id="KW-0378">Hydrolase</keyword>
<evidence type="ECO:0000256" key="10">
    <source>
        <dbReference type="ARBA" id="ARBA00048778"/>
    </source>
</evidence>
<dbReference type="GO" id="GO:0016558">
    <property type="term" value="P:protein import into peroxisome matrix"/>
    <property type="evidence" value="ECO:0007669"/>
    <property type="project" value="TreeGrafter"/>
</dbReference>
<organism evidence="12 13">
    <name type="scientific">Lasius platythorax</name>
    <dbReference type="NCBI Taxonomy" id="488582"/>
    <lineage>
        <taxon>Eukaryota</taxon>
        <taxon>Metazoa</taxon>
        <taxon>Ecdysozoa</taxon>
        <taxon>Arthropoda</taxon>
        <taxon>Hexapoda</taxon>
        <taxon>Insecta</taxon>
        <taxon>Pterygota</taxon>
        <taxon>Neoptera</taxon>
        <taxon>Endopterygota</taxon>
        <taxon>Hymenoptera</taxon>
        <taxon>Apocrita</taxon>
        <taxon>Aculeata</taxon>
        <taxon>Formicoidea</taxon>
        <taxon>Formicidae</taxon>
        <taxon>Formicinae</taxon>
        <taxon>Lasius</taxon>
        <taxon>Lasius</taxon>
    </lineage>
</organism>
<dbReference type="InterPro" id="IPR027417">
    <property type="entry name" value="P-loop_NTPase"/>
</dbReference>
<keyword evidence="3" id="KW-0962">Peroxisome biogenesis</keyword>
<dbReference type="AlphaFoldDB" id="A0AAV2P7K8"/>
<keyword evidence="13" id="KW-1185">Reference proteome</keyword>
<accession>A0AAV2P7K8</accession>
<dbReference type="SUPFAM" id="SSF52540">
    <property type="entry name" value="P-loop containing nucleoside triphosphate hydrolases"/>
    <property type="match status" value="2"/>
</dbReference>
<evidence type="ECO:0000259" key="11">
    <source>
        <dbReference type="SMART" id="SM00382"/>
    </source>
</evidence>
<comment type="catalytic activity">
    <reaction evidence="10">
        <text>ATP + H2O = ADP + phosphate + H(+)</text>
        <dbReference type="Rhea" id="RHEA:13065"/>
        <dbReference type="ChEBI" id="CHEBI:15377"/>
        <dbReference type="ChEBI" id="CHEBI:15378"/>
        <dbReference type="ChEBI" id="CHEBI:30616"/>
        <dbReference type="ChEBI" id="CHEBI:43474"/>
        <dbReference type="ChEBI" id="CHEBI:456216"/>
    </reaction>
    <physiologicalReaction direction="left-to-right" evidence="10">
        <dbReference type="Rhea" id="RHEA:13066"/>
    </physiologicalReaction>
</comment>
<dbReference type="FunFam" id="3.40.50.300:FF:000109">
    <property type="entry name" value="Peroxisomal biogenesis factor 6"/>
    <property type="match status" value="1"/>
</dbReference>
<comment type="similarity">
    <text evidence="2">Belongs to the AAA ATPase family.</text>
</comment>
<evidence type="ECO:0000256" key="9">
    <source>
        <dbReference type="ARBA" id="ARBA00034920"/>
    </source>
</evidence>
<evidence type="ECO:0000313" key="12">
    <source>
        <dbReference type="EMBL" id="CAL1687901.1"/>
    </source>
</evidence>
<evidence type="ECO:0000256" key="6">
    <source>
        <dbReference type="ARBA" id="ARBA00022840"/>
    </source>
</evidence>
<dbReference type="GO" id="GO:0005778">
    <property type="term" value="C:peroxisomal membrane"/>
    <property type="evidence" value="ECO:0007669"/>
    <property type="project" value="TreeGrafter"/>
</dbReference>
<dbReference type="PANTHER" id="PTHR23077:SF9">
    <property type="entry name" value="PEROXISOMAL ATPASE PEX6"/>
    <property type="match status" value="1"/>
</dbReference>
<dbReference type="GO" id="GO:0005829">
    <property type="term" value="C:cytosol"/>
    <property type="evidence" value="ECO:0007669"/>
    <property type="project" value="TreeGrafter"/>
</dbReference>
<evidence type="ECO:0000256" key="1">
    <source>
        <dbReference type="ARBA" id="ARBA00004370"/>
    </source>
</evidence>
<dbReference type="Gene3D" id="3.40.50.300">
    <property type="entry name" value="P-loop containing nucleotide triphosphate hydrolases"/>
    <property type="match status" value="2"/>
</dbReference>
<feature type="domain" description="AAA+ ATPase" evidence="11">
    <location>
        <begin position="561"/>
        <end position="699"/>
    </location>
</feature>
<evidence type="ECO:0000256" key="2">
    <source>
        <dbReference type="ARBA" id="ARBA00006914"/>
    </source>
</evidence>
<dbReference type="GO" id="GO:0005524">
    <property type="term" value="F:ATP binding"/>
    <property type="evidence" value="ECO:0007669"/>
    <property type="project" value="UniProtKB-KW"/>
</dbReference>
<gene>
    <name evidence="12" type="ORF">LPLAT_LOCUS13077</name>
</gene>
<sequence length="817" mass="92896">MYKTRRRMLSMLLLHKKIIRKITSTLMRQDSRYVLSYAFLEYLCRRLQRMSRQNLRWITLPDVAFKHMLKDLKDAQSKYIDLDSCALANIPFSKESSSWFHVCSMTSLTRYKLMLVSASDVNENTILISETMLHNLQNALHSEQLDESCFILPLEDDVVEFASEARISLIANPYDCAAEMVDVMLENYFSRPRYLRVNDVFRIDAREYAQDRFYSSGSPAICTMYFTVKSLKVDHYGCSDSVNSCYVVRGESTLIQEARVHDYIPRKHVSAFAERVGYPSALTEPLEHLVSCITPFLKKDVQLHVRPMFLVKGPRGCGKRELVRIAAAEMGLNFVGVDFAEVQTLTAAQTEAKLRITLHNAQQCIPCILYLNNIQIFGKTAEGQKDERIISAFSAEIATLYADRRPRRRFPLIIVAASDETDLPAELQRIFIETIRVKHLNQNKRAELMSWLLFDRNLTTTADLSKVAGLCSDFRFADLMALTLHAAKFRCKSGMPRDESKILAQTDFDRAYEYMQSVYSDNKGAPRVPEVRWDDIGGLAELKREIIRRIQLPLLNAFGFGQSGLLLYGPPGTGKTLLAKAVATEYQLHFLSIKGPEVLNMYVGQSEKNVRQIFERARSAAPCIVFFDELDSLAPNRGRSGDSGGVMDRVVSQLLAEMDGLDESGGIFIIGATNRPDLIDPALLRPGRFDKMLYVGIHSDRASKLGVLQAQTRKFELRENGRELERVVDRLPDNVTGADLYSVSSNAWLNAVREVLARHRESKNLNKDFSVGEEDTIKESVIVELRHFLDAIRDLVPSVSDEEIERYNRMRTELSST</sequence>
<keyword evidence="7" id="KW-0472">Membrane</keyword>
<reference evidence="12" key="1">
    <citation type="submission" date="2024-04" db="EMBL/GenBank/DDBJ databases">
        <authorList>
            <consortium name="Molecular Ecology Group"/>
        </authorList>
    </citation>
    <scope>NUCLEOTIDE SEQUENCE</scope>
</reference>
<evidence type="ECO:0000313" key="13">
    <source>
        <dbReference type="Proteomes" id="UP001497644"/>
    </source>
</evidence>
<comment type="subcellular location">
    <subcellularLocation>
        <location evidence="1">Membrane</location>
    </subcellularLocation>
</comment>
<keyword evidence="6" id="KW-0067">ATP-binding</keyword>
<dbReference type="Gene3D" id="1.10.8.60">
    <property type="match status" value="2"/>
</dbReference>
<dbReference type="InterPro" id="IPR003959">
    <property type="entry name" value="ATPase_AAA_core"/>
</dbReference>
<dbReference type="InterPro" id="IPR003593">
    <property type="entry name" value="AAA+_ATPase"/>
</dbReference>
<keyword evidence="4" id="KW-0547">Nucleotide-binding</keyword>
<proteinExistence type="inferred from homology"/>
<evidence type="ECO:0000256" key="5">
    <source>
        <dbReference type="ARBA" id="ARBA00022801"/>
    </source>
</evidence>